<dbReference type="EMBL" id="GDID01007306">
    <property type="protein sequence ID" value="JAP89300.1"/>
    <property type="molecule type" value="Transcribed_RNA"/>
</dbReference>
<keyword evidence="1" id="KW-0812">Transmembrane</keyword>
<dbReference type="AlphaFoldDB" id="A0A146JX98"/>
<reference evidence="2" key="1">
    <citation type="submission" date="2015-07" db="EMBL/GenBank/DDBJ databases">
        <title>Adaptation to a free-living lifestyle via gene acquisitions in the diplomonad Trepomonas sp. PC1.</title>
        <authorList>
            <person name="Xu F."/>
            <person name="Jerlstrom-Hultqvist J."/>
            <person name="Kolisko M."/>
            <person name="Simpson A.G.B."/>
            <person name="Roger A.J."/>
            <person name="Svard S.G."/>
            <person name="Andersson J.O."/>
        </authorList>
    </citation>
    <scope>NUCLEOTIDE SEQUENCE</scope>
    <source>
        <strain evidence="2">PC1</strain>
    </source>
</reference>
<gene>
    <name evidence="2" type="ORF">TPC1_31205</name>
</gene>
<organism evidence="2">
    <name type="scientific">Trepomonas sp. PC1</name>
    <dbReference type="NCBI Taxonomy" id="1076344"/>
    <lineage>
        <taxon>Eukaryota</taxon>
        <taxon>Metamonada</taxon>
        <taxon>Diplomonadida</taxon>
        <taxon>Hexamitidae</taxon>
        <taxon>Hexamitinae</taxon>
        <taxon>Trepomonas</taxon>
    </lineage>
</organism>
<protein>
    <submittedName>
        <fullName evidence="2">Uncharacterized protein</fullName>
    </submittedName>
</protein>
<evidence type="ECO:0000313" key="2">
    <source>
        <dbReference type="EMBL" id="JAP89300.1"/>
    </source>
</evidence>
<accession>A0A146JX98</accession>
<evidence type="ECO:0000256" key="1">
    <source>
        <dbReference type="SAM" id="Phobius"/>
    </source>
</evidence>
<sequence>TYVTDTITLEKSLKKTLLLKLEDKYKNPAVLAKILIKLGSSAIEKRCDAFGNVLLQNVSLGTEIEVNVIDDRFKQQTAKLTASEEMKVTVEAFLLVKLTLKNDKGDRLDGISSVIYVNNQNVDIAESKAGVILKFIPQKYVQQQNQVTVDLSDVTNHYRAEKKTFNNIKDQVVETITLYMRTDILHIKLADSALNLNPGMVEVQLKYQTDILYTGVSDRFGNVMFDLNISQGTVGVQINDKRFKPFNGQVNVKDNYGVAVLEPYMVVFIDFQIEQQVDVKLVRNGTIVATGKTYLGCYYAYLEQKHAYNGSIEAQVTQSGKIQKFPFNVSGNKYEGKFKVVVGLSTGVMAGIVVGAIAVVAAIAIIAIIIKNKSRNKADQDLEEPLLA</sequence>
<feature type="transmembrane region" description="Helical" evidence="1">
    <location>
        <begin position="348"/>
        <end position="370"/>
    </location>
</feature>
<proteinExistence type="predicted"/>
<keyword evidence="1" id="KW-0472">Membrane</keyword>
<feature type="non-terminal residue" evidence="2">
    <location>
        <position position="1"/>
    </location>
</feature>
<name>A0A146JX98_9EUKA</name>
<keyword evidence="1" id="KW-1133">Transmembrane helix</keyword>